<evidence type="ECO:0000259" key="5">
    <source>
        <dbReference type="Pfam" id="PF01248"/>
    </source>
</evidence>
<comment type="caution">
    <text evidence="6">The sequence shown here is derived from an EMBL/GenBank/DDBJ whole genome shotgun (WGS) entry which is preliminary data.</text>
</comment>
<accession>A0A7J7IE47</accession>
<gene>
    <name evidence="6" type="primary">RPL7A</name>
    <name evidence="6" type="ORF">F1559_003819</name>
</gene>
<dbReference type="GO" id="GO:0042254">
    <property type="term" value="P:ribosome biogenesis"/>
    <property type="evidence" value="ECO:0007669"/>
    <property type="project" value="InterPro"/>
</dbReference>
<evidence type="ECO:0000256" key="3">
    <source>
        <dbReference type="ARBA" id="ARBA00023274"/>
    </source>
</evidence>
<name>A0A7J7IE47_9RHOD</name>
<organism evidence="6 7">
    <name type="scientific">Cyanidiococcus yangmingshanensis</name>
    <dbReference type="NCBI Taxonomy" id="2690220"/>
    <lineage>
        <taxon>Eukaryota</taxon>
        <taxon>Rhodophyta</taxon>
        <taxon>Bangiophyceae</taxon>
        <taxon>Cyanidiales</taxon>
        <taxon>Cyanidiaceae</taxon>
        <taxon>Cyanidiococcus</taxon>
    </lineage>
</organism>
<reference evidence="6 7" key="1">
    <citation type="journal article" date="2020" name="J. Phycol.">
        <title>Comparative genome analysis reveals Cyanidiococcus gen. nov., a new extremophilic red algal genus sister to Cyanidioschyzon (Cyanidioschyzonaceae, Rhodophyta).</title>
        <authorList>
            <person name="Liu S.-L."/>
            <person name="Chiang Y.-R."/>
            <person name="Yoon H.S."/>
            <person name="Fu H.-Y."/>
        </authorList>
    </citation>
    <scope>NUCLEOTIDE SEQUENCE [LARGE SCALE GENOMIC DNA]</scope>
    <source>
        <strain evidence="6 7">THAL066</strain>
    </source>
</reference>
<evidence type="ECO:0000313" key="6">
    <source>
        <dbReference type="EMBL" id="KAF6001362.1"/>
    </source>
</evidence>
<dbReference type="PRINTS" id="PR00882">
    <property type="entry name" value="RIBOSOMALL7A"/>
</dbReference>
<dbReference type="Gene3D" id="3.30.1330.30">
    <property type="match status" value="1"/>
</dbReference>
<feature type="domain" description="Ribosomal protein eL8/eL30/eS12/Gadd45" evidence="5">
    <location>
        <begin position="117"/>
        <end position="194"/>
    </location>
</feature>
<dbReference type="AlphaFoldDB" id="A0A7J7IE47"/>
<keyword evidence="7" id="KW-1185">Reference proteome</keyword>
<dbReference type="SUPFAM" id="SSF55315">
    <property type="entry name" value="L30e-like"/>
    <property type="match status" value="1"/>
</dbReference>
<dbReference type="InterPro" id="IPR029064">
    <property type="entry name" value="Ribosomal_eL30-like_sf"/>
</dbReference>
<comment type="similarity">
    <text evidence="1 4">Belongs to the eukaryotic ribosomal protein eL8 family.</text>
</comment>
<dbReference type="GO" id="GO:0022625">
    <property type="term" value="C:cytosolic large ribosomal subunit"/>
    <property type="evidence" value="ECO:0007669"/>
    <property type="project" value="UniProtKB-UniRule"/>
</dbReference>
<dbReference type="PANTHER" id="PTHR23105">
    <property type="entry name" value="RIBOSOMAL PROTEIN L7AE FAMILY MEMBER"/>
    <property type="match status" value="1"/>
</dbReference>
<comment type="function">
    <text evidence="4">Component of the ribosome.</text>
</comment>
<dbReference type="InterPro" id="IPR004038">
    <property type="entry name" value="Ribosomal_eL8/eL30/eS12/Gad45"/>
</dbReference>
<dbReference type="FunFam" id="3.30.1330.30:FF:000003">
    <property type="entry name" value="60S ribosomal protein L7a"/>
    <property type="match status" value="1"/>
</dbReference>
<dbReference type="Proteomes" id="UP000530660">
    <property type="component" value="Unassembled WGS sequence"/>
</dbReference>
<dbReference type="InterPro" id="IPR050257">
    <property type="entry name" value="eL8/uL1-like"/>
</dbReference>
<protein>
    <recommendedName>
        <fullName evidence="4">60S ribosomal protein L7a</fullName>
    </recommendedName>
</protein>
<dbReference type="InterPro" id="IPR001921">
    <property type="entry name" value="Ribosomal_eL8_euk"/>
</dbReference>
<dbReference type="EMBL" id="VWRR01000015">
    <property type="protein sequence ID" value="KAF6001362.1"/>
    <property type="molecule type" value="Genomic_DNA"/>
</dbReference>
<keyword evidence="3 4" id="KW-0687">Ribonucleoprotein</keyword>
<evidence type="ECO:0000256" key="1">
    <source>
        <dbReference type="ARBA" id="ARBA00007337"/>
    </source>
</evidence>
<evidence type="ECO:0000256" key="4">
    <source>
        <dbReference type="RuleBase" id="RU367042"/>
    </source>
</evidence>
<dbReference type="InterPro" id="IPR018492">
    <property type="entry name" value="Ribosomal_eL8/Nhp2"/>
</dbReference>
<keyword evidence="2 4" id="KW-0689">Ribosomal protein</keyword>
<dbReference type="OrthoDB" id="29563at2759"/>
<evidence type="ECO:0000313" key="7">
    <source>
        <dbReference type="Proteomes" id="UP000530660"/>
    </source>
</evidence>
<dbReference type="PRINTS" id="PR00881">
    <property type="entry name" value="L7ARS6FAMILY"/>
</dbReference>
<dbReference type="InterPro" id="IPR004037">
    <property type="entry name" value="Ribosomal_eL8-like_CS"/>
</dbReference>
<sequence length="248" mass="28808">MAQERAKRTSVGDALFERRPKNFGIGQSIQPRRDLSRFVRWPRYVRLQRQRRILLQRLKVPPAIAQFRKTADKNLTDAIFRLLERYRPEEKRAKRERLQKAAERGQTESGTPKPVFVKFGVNHVTDLIEQKKAKLVIIAHDVDPIELVMWMPALCRKLDVPYVIVKSKARLGALVHQKTATCVAVTGVHEKDRAELSKVIEVCQMRFNDRYEEIRKQWGGGVLGIKSTHKLQKRQRALALEEAKRTQT</sequence>
<evidence type="ECO:0000256" key="2">
    <source>
        <dbReference type="ARBA" id="ARBA00022980"/>
    </source>
</evidence>
<proteinExistence type="inferred from homology"/>
<dbReference type="GO" id="GO:0003723">
    <property type="term" value="F:RNA binding"/>
    <property type="evidence" value="ECO:0007669"/>
    <property type="project" value="UniProtKB-UniRule"/>
</dbReference>
<dbReference type="PROSITE" id="PS01082">
    <property type="entry name" value="RIBOSOMAL_L7AE"/>
    <property type="match status" value="1"/>
</dbReference>
<dbReference type="Pfam" id="PF01248">
    <property type="entry name" value="Ribosomal_L7Ae"/>
    <property type="match status" value="1"/>
</dbReference>